<evidence type="ECO:0000313" key="15">
    <source>
        <dbReference type="Proteomes" id="UP000006310"/>
    </source>
</evidence>
<dbReference type="GO" id="GO:0140664">
    <property type="term" value="F:ATP-dependent DNA damage sensor activity"/>
    <property type="evidence" value="ECO:0007669"/>
    <property type="project" value="InterPro"/>
</dbReference>
<dbReference type="PIRSF" id="PIRSF005813">
    <property type="entry name" value="MSH2"/>
    <property type="match status" value="1"/>
</dbReference>
<evidence type="ECO:0000256" key="12">
    <source>
        <dbReference type="SAM" id="Coils"/>
    </source>
</evidence>
<dbReference type="FunFam" id="1.10.1420.10:FF:000041">
    <property type="entry name" value="Msh2p"/>
    <property type="match status" value="1"/>
</dbReference>
<evidence type="ECO:0000256" key="5">
    <source>
        <dbReference type="ARBA" id="ARBA00022763"/>
    </source>
</evidence>
<dbReference type="GO" id="GO:0016887">
    <property type="term" value="F:ATP hydrolysis activity"/>
    <property type="evidence" value="ECO:0007669"/>
    <property type="project" value="EnsemblFungi"/>
</dbReference>
<dbReference type="FunFam" id="3.40.1170.10:FF:000009">
    <property type="entry name" value="Mismatch repair ATPase"/>
    <property type="match status" value="1"/>
</dbReference>
<dbReference type="GO" id="GO:0000406">
    <property type="term" value="F:double-strand/single-strand DNA junction binding"/>
    <property type="evidence" value="ECO:0007669"/>
    <property type="project" value="EnsemblFungi"/>
</dbReference>
<dbReference type="GO" id="GO:0030466">
    <property type="term" value="P:silent mating-type cassette heterochromatin formation"/>
    <property type="evidence" value="ECO:0007669"/>
    <property type="project" value="EnsemblFungi"/>
</dbReference>
<dbReference type="GeneID" id="34528214"/>
<dbReference type="Gene3D" id="3.30.420.110">
    <property type="entry name" value="MutS, connector domain"/>
    <property type="match status" value="1"/>
</dbReference>
<dbReference type="Gene3D" id="3.40.50.300">
    <property type="entry name" value="P-loop containing nucleotide triphosphate hydrolases"/>
    <property type="match status" value="1"/>
</dbReference>
<dbReference type="InterPro" id="IPR007695">
    <property type="entry name" value="DNA_mismatch_repair_MutS-lik_N"/>
</dbReference>
<name>J7S367_HUIN7</name>
<dbReference type="SMART" id="SM00534">
    <property type="entry name" value="MUTSac"/>
    <property type="match status" value="1"/>
</dbReference>
<dbReference type="PANTHER" id="PTHR11361">
    <property type="entry name" value="DNA MISMATCH REPAIR PROTEIN MUTS FAMILY MEMBER"/>
    <property type="match status" value="1"/>
</dbReference>
<dbReference type="FunFam" id="3.40.50.300:FF:000925">
    <property type="entry name" value="DNA mismatch repair protein MSH2"/>
    <property type="match status" value="1"/>
</dbReference>
<dbReference type="OrthoDB" id="295033at2759"/>
<keyword evidence="8 11" id="KW-0234">DNA repair</keyword>
<dbReference type="Pfam" id="PF01624">
    <property type="entry name" value="MutS_I"/>
    <property type="match status" value="1"/>
</dbReference>
<keyword evidence="15" id="KW-1185">Reference proteome</keyword>
<evidence type="ECO:0000256" key="9">
    <source>
        <dbReference type="ARBA" id="ARBA00023242"/>
    </source>
</evidence>
<comment type="subcellular location">
    <subcellularLocation>
        <location evidence="1">Nucleus</location>
    </subcellularLocation>
</comment>
<dbReference type="OMA" id="LVRFPQK"/>
<sequence length="974" mass="110005">MSTAASRPDLKFSGIAEERSFYSRFLTLEEKPTTTIRIVDRGEYYTVVSTDAVFVADSIYHTQSVLKTCNLDPVTAKKFGQQPKQYVTLSPQILSNLLKKCLLELGYKVEIYDKAWKLLRMASPGNIDSVADLLNVSIDNSIVIASLKLQFNPKDGNCLIGVAFVDTSDYKLGMLDILDNEVFSNLESFLIQLGVKECLVPDLSHAENNQEWTKIVNVIDRCGTAATLIRSSQFNKGNEDVENDLIKLTNDKLIMSLPQKFSPLALGACHALLDYLNLLSNSDVLGKFELVQHSLKEFIKLDASSIKALNLYPQGPSNPTMTSTQTSNFSYGFNSKGKVTSLFQLLNHCKTNAGIRLLNEWIKQPLTDMTKINTRHNLVEYLIDQLELRQLLQCDYLPLFPDLRRLTKRLIKNGTLEDVLKVYQFTKRVPELVQLLESFTNPDEENLADSENESSLEKLVQDTWIVPLQDRLDPLSKLEEMVETTIDLDAYEENNDFMIKVEFNQELGSIRDQLDNLREKIKQIHLEAAEDLGFDPEKKLKLENHHMHGWCMRLTRNDAKELRKHREYIELSTIKAGIFFSTKKLKEVASKTAELEKEYEKQQSILVKEIVSITLTYSPVLEKISLVLAHLDVLTSFAHVSSYAPIPYVRPTMHDFGSKRKTHLVASRHPVLEMQDDIVFIANDVDLEKDSKEFLIITGPNMGGKSTYIRQVGVITLMAQIGCFVPCEEAEIAVVDAILCRVGAGDSQLKGVSTFMVEMLETASILKNATENSLIIVDELGRGTSTYDGFGLAWAIAEHIAKKIKCFTLFATHFHELTSLADKLSNVVNMHVVAHIEQSEKSQHDSDDITLLYKVELGISDQSFGIHVAEVVQFPQKIVKMAKRKAAELEDLKQSNESLKKNKLSVSEINEGNQQLKKLLQSWVQSVKELGLDDPEKLSDDLRQKKAQELLKEITTGSPIKNPKYLEHIKSLLL</sequence>
<evidence type="ECO:0000256" key="6">
    <source>
        <dbReference type="ARBA" id="ARBA00022840"/>
    </source>
</evidence>
<organism evidence="14 15">
    <name type="scientific">Huiozyma naganishii (strain ATCC MYA-139 / BCRC 22969 / CBS 8797 / KCTC 17520 / NBRC 10181 / NCYC 3082 / Yp74L-3)</name>
    <name type="common">Yeast</name>
    <name type="synonym">Kazachstania naganishii</name>
    <dbReference type="NCBI Taxonomy" id="1071383"/>
    <lineage>
        <taxon>Eukaryota</taxon>
        <taxon>Fungi</taxon>
        <taxon>Dikarya</taxon>
        <taxon>Ascomycota</taxon>
        <taxon>Saccharomycotina</taxon>
        <taxon>Saccharomycetes</taxon>
        <taxon>Saccharomycetales</taxon>
        <taxon>Saccharomycetaceae</taxon>
        <taxon>Huiozyma</taxon>
    </lineage>
</organism>
<reference evidence="14 15" key="1">
    <citation type="journal article" date="2011" name="Proc. Natl. Acad. Sci. U.S.A.">
        <title>Evolutionary erosion of yeast sex chromosomes by mating-type switching accidents.</title>
        <authorList>
            <person name="Gordon J.L."/>
            <person name="Armisen D."/>
            <person name="Proux-Wera E."/>
            <person name="Oheigeartaigh S.S."/>
            <person name="Byrne K.P."/>
            <person name="Wolfe K.H."/>
        </authorList>
    </citation>
    <scope>NUCLEOTIDE SEQUENCE [LARGE SCALE GENOMIC DNA]</scope>
    <source>
        <strain evidence="15">ATCC MYA-139 / BCRC 22969 / CBS 8797 / CCRC 22969 / KCTC 17520 / NBRC 10181 / NCYC 3082</strain>
    </source>
</reference>
<dbReference type="eggNOG" id="KOG0219">
    <property type="taxonomic scope" value="Eukaryota"/>
</dbReference>
<dbReference type="Pfam" id="PF05190">
    <property type="entry name" value="MutS_IV"/>
    <property type="match status" value="1"/>
</dbReference>
<evidence type="ECO:0000256" key="4">
    <source>
        <dbReference type="ARBA" id="ARBA00022741"/>
    </source>
</evidence>
<dbReference type="AlphaFoldDB" id="J7S367"/>
<dbReference type="GO" id="GO:0006311">
    <property type="term" value="P:meiotic gene conversion"/>
    <property type="evidence" value="ECO:0007669"/>
    <property type="project" value="EnsemblFungi"/>
</dbReference>
<evidence type="ECO:0000256" key="1">
    <source>
        <dbReference type="ARBA" id="ARBA00004123"/>
    </source>
</evidence>
<reference evidence="15" key="2">
    <citation type="submission" date="2012-08" db="EMBL/GenBank/DDBJ databases">
        <title>Genome sequence of Kazachstania naganishii.</title>
        <authorList>
            <person name="Gordon J.L."/>
            <person name="Armisen D."/>
            <person name="Proux-Wera E."/>
            <person name="OhEigeartaigh S.S."/>
            <person name="Byrne K.P."/>
            <person name="Wolfe K.H."/>
        </authorList>
    </citation>
    <scope>NUCLEOTIDE SEQUENCE [LARGE SCALE GENOMIC DNA]</scope>
    <source>
        <strain evidence="15">ATCC MYA-139 / BCRC 22969 / CBS 8797 / CCRC 22969 / KCTC 17520 / NBRC 10181 / NCYC 3082</strain>
    </source>
</reference>
<keyword evidence="12" id="KW-0175">Coiled coil</keyword>
<dbReference type="EMBL" id="HE978324">
    <property type="protein sequence ID" value="CCK72447.1"/>
    <property type="molecule type" value="Genomic_DNA"/>
</dbReference>
<keyword evidence="6" id="KW-0067">ATP-binding</keyword>
<dbReference type="InterPro" id="IPR045076">
    <property type="entry name" value="MutS"/>
</dbReference>
<dbReference type="GO" id="GO:0000404">
    <property type="term" value="F:heteroduplex DNA loop binding"/>
    <property type="evidence" value="ECO:0007669"/>
    <property type="project" value="EnsemblFungi"/>
</dbReference>
<gene>
    <name evidence="14" type="primary">KNAG0K00810</name>
    <name evidence="14" type="ordered locus">KNAG_0K00810</name>
</gene>
<dbReference type="GO" id="GO:0032138">
    <property type="term" value="F:single base insertion or deletion binding"/>
    <property type="evidence" value="ECO:0007669"/>
    <property type="project" value="EnsemblFungi"/>
</dbReference>
<dbReference type="GO" id="GO:0000710">
    <property type="term" value="P:meiotic mismatch repair"/>
    <property type="evidence" value="ECO:0007669"/>
    <property type="project" value="EnsemblFungi"/>
</dbReference>
<dbReference type="InterPro" id="IPR011184">
    <property type="entry name" value="DNA_mismatch_repair_Msh2"/>
</dbReference>
<keyword evidence="9" id="KW-0539">Nucleus</keyword>
<dbReference type="InterPro" id="IPR007860">
    <property type="entry name" value="DNA_mmatch_repair_MutS_con_dom"/>
</dbReference>
<dbReference type="CDD" id="cd03285">
    <property type="entry name" value="ABC_MSH2_euk"/>
    <property type="match status" value="1"/>
</dbReference>
<comment type="similarity">
    <text evidence="2 11">Belongs to the DNA mismatch repair MutS family.</text>
</comment>
<protein>
    <recommendedName>
        <fullName evidence="10">DNA mismatch repair protein MSH2</fullName>
    </recommendedName>
    <alternativeName>
        <fullName evidence="3">DNA mismatch repair protein Msh2</fullName>
    </alternativeName>
</protein>
<dbReference type="InterPro" id="IPR036187">
    <property type="entry name" value="DNA_mismatch_repair_MutS_sf"/>
</dbReference>
<dbReference type="SMART" id="SM00533">
    <property type="entry name" value="MUTSd"/>
    <property type="match status" value="1"/>
</dbReference>
<dbReference type="GO" id="GO:0000403">
    <property type="term" value="F:Y-form DNA binding"/>
    <property type="evidence" value="ECO:0007669"/>
    <property type="project" value="EnsemblFungi"/>
</dbReference>
<comment type="function">
    <text evidence="11">Component of the post-replicative DNA mismatch repair system (MMR).</text>
</comment>
<dbReference type="InterPro" id="IPR000432">
    <property type="entry name" value="DNA_mismatch_repair_MutS_C"/>
</dbReference>
<dbReference type="InterPro" id="IPR007861">
    <property type="entry name" value="DNA_mismatch_repair_MutS_clamp"/>
</dbReference>
<dbReference type="InterPro" id="IPR007696">
    <property type="entry name" value="DNA_mismatch_repair_MutS_core"/>
</dbReference>
<dbReference type="GO" id="GO:0032301">
    <property type="term" value="C:MutSalpha complex"/>
    <property type="evidence" value="ECO:0007669"/>
    <property type="project" value="EnsemblFungi"/>
</dbReference>
<dbReference type="GO" id="GO:0005524">
    <property type="term" value="F:ATP binding"/>
    <property type="evidence" value="ECO:0007669"/>
    <property type="project" value="UniProtKB-KW"/>
</dbReference>
<evidence type="ECO:0000256" key="10">
    <source>
        <dbReference type="ARBA" id="ARBA00073545"/>
    </source>
</evidence>
<dbReference type="InterPro" id="IPR036678">
    <property type="entry name" value="MutS_con_dom_sf"/>
</dbReference>
<dbReference type="Gene3D" id="3.40.1170.10">
    <property type="entry name" value="DNA repair protein MutS, domain I"/>
    <property type="match status" value="1"/>
</dbReference>
<evidence type="ECO:0000259" key="13">
    <source>
        <dbReference type="PROSITE" id="PS00486"/>
    </source>
</evidence>
<dbReference type="SUPFAM" id="SSF48334">
    <property type="entry name" value="DNA repair protein MutS, domain III"/>
    <property type="match status" value="1"/>
</dbReference>
<dbReference type="RefSeq" id="XP_022466692.1">
    <property type="nucleotide sequence ID" value="XM_022610391.1"/>
</dbReference>
<dbReference type="FunFam" id="3.30.420.110:FF:000002">
    <property type="entry name" value="DNA mismatch repair protein"/>
    <property type="match status" value="1"/>
</dbReference>
<dbReference type="PROSITE" id="PS00486">
    <property type="entry name" value="DNA_MISMATCH_REPAIR_2"/>
    <property type="match status" value="1"/>
</dbReference>
<dbReference type="GO" id="GO:0000228">
    <property type="term" value="C:nuclear chromosome"/>
    <property type="evidence" value="ECO:0007669"/>
    <property type="project" value="EnsemblFungi"/>
</dbReference>
<dbReference type="SUPFAM" id="SSF52540">
    <property type="entry name" value="P-loop containing nucleoside triphosphate hydrolases"/>
    <property type="match status" value="1"/>
</dbReference>
<dbReference type="Pfam" id="PF00488">
    <property type="entry name" value="MutS_V"/>
    <property type="match status" value="1"/>
</dbReference>
<dbReference type="Gene3D" id="1.10.1420.10">
    <property type="match status" value="2"/>
</dbReference>
<dbReference type="STRING" id="1071383.J7S367"/>
<dbReference type="GO" id="GO:0036297">
    <property type="term" value="P:interstrand cross-link repair"/>
    <property type="evidence" value="ECO:0007669"/>
    <property type="project" value="EnsemblFungi"/>
</dbReference>
<accession>J7S367</accession>
<dbReference type="GO" id="GO:0032137">
    <property type="term" value="F:guanine/thymine mispair binding"/>
    <property type="evidence" value="ECO:0007669"/>
    <property type="project" value="EnsemblFungi"/>
</dbReference>
<dbReference type="Pfam" id="PF05188">
    <property type="entry name" value="MutS_II"/>
    <property type="match status" value="1"/>
</dbReference>
<dbReference type="GO" id="GO:0000400">
    <property type="term" value="F:four-way junction DNA binding"/>
    <property type="evidence" value="ECO:0007669"/>
    <property type="project" value="EnsemblFungi"/>
</dbReference>
<dbReference type="InterPro" id="IPR016151">
    <property type="entry name" value="DNA_mismatch_repair_MutS_N"/>
</dbReference>
<dbReference type="InterPro" id="IPR027417">
    <property type="entry name" value="P-loop_NTPase"/>
</dbReference>
<evidence type="ECO:0000256" key="11">
    <source>
        <dbReference type="RuleBase" id="RU003756"/>
    </source>
</evidence>
<proteinExistence type="inferred from homology"/>
<evidence type="ECO:0000256" key="2">
    <source>
        <dbReference type="ARBA" id="ARBA00006271"/>
    </source>
</evidence>
<evidence type="ECO:0000256" key="7">
    <source>
        <dbReference type="ARBA" id="ARBA00023125"/>
    </source>
</evidence>
<dbReference type="Proteomes" id="UP000006310">
    <property type="component" value="Chromosome 11"/>
</dbReference>
<evidence type="ECO:0000256" key="8">
    <source>
        <dbReference type="ARBA" id="ARBA00023204"/>
    </source>
</evidence>
<dbReference type="GO" id="GO:0043570">
    <property type="term" value="P:maintenance of DNA repeat elements"/>
    <property type="evidence" value="ECO:0007669"/>
    <property type="project" value="EnsemblFungi"/>
</dbReference>
<dbReference type="GO" id="GO:0000735">
    <property type="term" value="P:removal of nonhomologous ends"/>
    <property type="evidence" value="ECO:0007669"/>
    <property type="project" value="EnsemblFungi"/>
</dbReference>
<dbReference type="InterPro" id="IPR032642">
    <property type="entry name" value="Msh2_ATP-bd"/>
</dbReference>
<dbReference type="GO" id="GO:0032302">
    <property type="term" value="C:MutSbeta complex"/>
    <property type="evidence" value="ECO:0007669"/>
    <property type="project" value="EnsemblFungi"/>
</dbReference>
<keyword evidence="4 11" id="KW-0547">Nucleotide-binding</keyword>
<dbReference type="KEGG" id="kng:KNAG_0K00810"/>
<dbReference type="PANTHER" id="PTHR11361:SF35">
    <property type="entry name" value="DNA MISMATCH REPAIR PROTEIN MSH2"/>
    <property type="match status" value="1"/>
</dbReference>
<dbReference type="GO" id="GO:0043111">
    <property type="term" value="P:replication fork arrest"/>
    <property type="evidence" value="ECO:0007669"/>
    <property type="project" value="EnsemblFungi"/>
</dbReference>
<feature type="domain" description="DNA mismatch repair proteins mutS family" evidence="13">
    <location>
        <begin position="773"/>
        <end position="789"/>
    </location>
</feature>
<dbReference type="HOGENOM" id="CLU_002472_10_0_1"/>
<dbReference type="Pfam" id="PF05192">
    <property type="entry name" value="MutS_III"/>
    <property type="match status" value="1"/>
</dbReference>
<dbReference type="GO" id="GO:0007534">
    <property type="term" value="P:gene conversion at mating-type locus"/>
    <property type="evidence" value="ECO:0007669"/>
    <property type="project" value="EnsemblFungi"/>
</dbReference>
<dbReference type="FunFam" id="1.10.1420.10:FF:000015">
    <property type="entry name" value="DNA mismatch repair protein Msh2"/>
    <property type="match status" value="1"/>
</dbReference>
<dbReference type="NCBIfam" id="NF003810">
    <property type="entry name" value="PRK05399.1"/>
    <property type="match status" value="1"/>
</dbReference>
<evidence type="ECO:0000256" key="3">
    <source>
        <dbReference type="ARBA" id="ARBA00019549"/>
    </source>
</evidence>
<keyword evidence="5 11" id="KW-0227">DNA damage</keyword>
<evidence type="ECO:0000313" key="14">
    <source>
        <dbReference type="EMBL" id="CCK72447.1"/>
    </source>
</evidence>
<feature type="coiled-coil region" evidence="12">
    <location>
        <begin position="500"/>
        <end position="527"/>
    </location>
</feature>
<keyword evidence="7 11" id="KW-0238">DNA-binding</keyword>